<gene>
    <name evidence="1" type="ORF">FNB15_18970</name>
</gene>
<dbReference type="Pfam" id="PF07310">
    <property type="entry name" value="PAS_5"/>
    <property type="match status" value="1"/>
</dbReference>
<protein>
    <submittedName>
        <fullName evidence="1">PAS domain-containing protein</fullName>
    </submittedName>
</protein>
<dbReference type="OrthoDB" id="8479148at2"/>
<evidence type="ECO:0000313" key="1">
    <source>
        <dbReference type="EMBL" id="QDO99228.1"/>
    </source>
</evidence>
<sequence length="169" mass="19224">MNIEPHFLSRFLRLGPGPHHAANAPAISNPRLQRLYELWDTKRGGSLVAPARSDFSIAEFKPWLGNLLILDNIGAREDIRFRLYGTNLAELFGFDLTYKTVLESTLLIGDRPLVEYQEVSQQQRPIHVSRFTPTARRHIAVDKLALPLMSHDRVDQILAAIYPSEPDEI</sequence>
<dbReference type="AlphaFoldDB" id="A0A516H633"/>
<organism evidence="1 2">
    <name type="scientific">Ferrovibrio terrae</name>
    <dbReference type="NCBI Taxonomy" id="2594003"/>
    <lineage>
        <taxon>Bacteria</taxon>
        <taxon>Pseudomonadati</taxon>
        <taxon>Pseudomonadota</taxon>
        <taxon>Alphaproteobacteria</taxon>
        <taxon>Rhodospirillales</taxon>
        <taxon>Rhodospirillaceae</taxon>
        <taxon>Ferrovibrio</taxon>
    </lineage>
</organism>
<dbReference type="RefSeq" id="WP_144258224.1">
    <property type="nucleotide sequence ID" value="NZ_CP041636.1"/>
</dbReference>
<dbReference type="InterPro" id="IPR009922">
    <property type="entry name" value="DUF1457"/>
</dbReference>
<proteinExistence type="predicted"/>
<dbReference type="EMBL" id="CP041636">
    <property type="protein sequence ID" value="QDO99228.1"/>
    <property type="molecule type" value="Genomic_DNA"/>
</dbReference>
<accession>A0A516H633</accession>
<evidence type="ECO:0000313" key="2">
    <source>
        <dbReference type="Proteomes" id="UP000317496"/>
    </source>
</evidence>
<keyword evidence="2" id="KW-1185">Reference proteome</keyword>
<name>A0A516H633_9PROT</name>
<reference evidence="1 2" key="1">
    <citation type="submission" date="2019-07" db="EMBL/GenBank/DDBJ databases">
        <title>Genome sequencing for Ferrovibrio sp. K5.</title>
        <authorList>
            <person name="Park S.-J."/>
        </authorList>
    </citation>
    <scope>NUCLEOTIDE SEQUENCE [LARGE SCALE GENOMIC DNA]</scope>
    <source>
        <strain evidence="1 2">K5</strain>
    </source>
</reference>
<dbReference type="KEGG" id="fer:FNB15_18970"/>
<dbReference type="Proteomes" id="UP000317496">
    <property type="component" value="Chromosome"/>
</dbReference>